<evidence type="ECO:0000256" key="4">
    <source>
        <dbReference type="ARBA" id="ARBA00022840"/>
    </source>
</evidence>
<evidence type="ECO:0000256" key="8">
    <source>
        <dbReference type="HAMAP-Rule" id="MF_00361"/>
    </source>
</evidence>
<dbReference type="InterPro" id="IPR016064">
    <property type="entry name" value="NAD/diacylglycerol_kinase_sf"/>
</dbReference>
<dbReference type="GO" id="GO:0005737">
    <property type="term" value="C:cytoplasm"/>
    <property type="evidence" value="ECO:0007669"/>
    <property type="project" value="UniProtKB-SubCell"/>
</dbReference>
<comment type="caution">
    <text evidence="9">The sequence shown here is derived from an EMBL/GenBank/DDBJ whole genome shotgun (WGS) entry which is preliminary data.</text>
</comment>
<evidence type="ECO:0000256" key="3">
    <source>
        <dbReference type="ARBA" id="ARBA00022777"/>
    </source>
</evidence>
<comment type="cofactor">
    <cofactor evidence="8">
        <name>a divalent metal cation</name>
        <dbReference type="ChEBI" id="CHEBI:60240"/>
    </cofactor>
</comment>
<dbReference type="PATRIC" id="fig|1114972.6.peg.1408"/>
<protein>
    <recommendedName>
        <fullName evidence="8">NAD kinase</fullName>
        <ecNumber evidence="8">2.7.1.23</ecNumber>
    </recommendedName>
    <alternativeName>
        <fullName evidence="8">ATP-dependent NAD kinase</fullName>
    </alternativeName>
</protein>
<evidence type="ECO:0000256" key="6">
    <source>
        <dbReference type="ARBA" id="ARBA00023027"/>
    </source>
</evidence>
<evidence type="ECO:0000256" key="2">
    <source>
        <dbReference type="ARBA" id="ARBA00022741"/>
    </source>
</evidence>
<dbReference type="SUPFAM" id="SSF111331">
    <property type="entry name" value="NAD kinase/diacylglycerol kinase-like"/>
    <property type="match status" value="1"/>
</dbReference>
<feature type="binding site" evidence="8">
    <location>
        <begin position="162"/>
        <end position="167"/>
    </location>
    <ligand>
        <name>NAD(+)</name>
        <dbReference type="ChEBI" id="CHEBI:57540"/>
    </ligand>
</feature>
<evidence type="ECO:0000313" key="9">
    <source>
        <dbReference type="EMBL" id="KRL53147.1"/>
    </source>
</evidence>
<dbReference type="Gene3D" id="3.40.50.10330">
    <property type="entry name" value="Probable inorganic polyphosphate/atp-NAD kinase, domain 1"/>
    <property type="match status" value="1"/>
</dbReference>
<comment type="subcellular location">
    <subcellularLocation>
        <location evidence="8">Cytoplasm</location>
    </subcellularLocation>
</comment>
<dbReference type="eggNOG" id="COG0061">
    <property type="taxonomic scope" value="Bacteria"/>
</dbReference>
<dbReference type="GO" id="GO:0051287">
    <property type="term" value="F:NAD binding"/>
    <property type="evidence" value="ECO:0007669"/>
    <property type="project" value="UniProtKB-ARBA"/>
</dbReference>
<dbReference type="EC" id="2.7.1.23" evidence="8"/>
<keyword evidence="10" id="KW-1185">Reference proteome</keyword>
<reference evidence="9 10" key="1">
    <citation type="journal article" date="2015" name="Genome Announc.">
        <title>Expanding the biotechnology potential of lactobacilli through comparative genomics of 213 strains and associated genera.</title>
        <authorList>
            <person name="Sun Z."/>
            <person name="Harris H.M."/>
            <person name="McCann A."/>
            <person name="Guo C."/>
            <person name="Argimon S."/>
            <person name="Zhang W."/>
            <person name="Yang X."/>
            <person name="Jeffery I.B."/>
            <person name="Cooney J.C."/>
            <person name="Kagawa T.F."/>
            <person name="Liu W."/>
            <person name="Song Y."/>
            <person name="Salvetti E."/>
            <person name="Wrobel A."/>
            <person name="Rasinkangas P."/>
            <person name="Parkhill J."/>
            <person name="Rea M.C."/>
            <person name="O'Sullivan O."/>
            <person name="Ritari J."/>
            <person name="Douillard F.P."/>
            <person name="Paul Ross R."/>
            <person name="Yang R."/>
            <person name="Briner A.E."/>
            <person name="Felis G.E."/>
            <person name="de Vos W.M."/>
            <person name="Barrangou R."/>
            <person name="Klaenhammer T.R."/>
            <person name="Caufield P.W."/>
            <person name="Cui Y."/>
            <person name="Zhang H."/>
            <person name="O'Toole P.W."/>
        </authorList>
    </citation>
    <scope>NUCLEOTIDE SEQUENCE [LARGE SCALE GENOMIC DNA]</scope>
    <source>
        <strain evidence="9 10">DSM 15814</strain>
    </source>
</reference>
<name>A0A0R1RHL2_9LACO</name>
<dbReference type="GO" id="GO:0019674">
    <property type="term" value="P:NAD+ metabolic process"/>
    <property type="evidence" value="ECO:0007669"/>
    <property type="project" value="InterPro"/>
</dbReference>
<keyword evidence="6 8" id="KW-0520">NAD</keyword>
<feature type="binding site" evidence="8">
    <location>
        <position position="151"/>
    </location>
    <ligand>
        <name>NAD(+)</name>
        <dbReference type="ChEBI" id="CHEBI:57540"/>
    </ligand>
</feature>
<keyword evidence="4 8" id="KW-0067">ATP-binding</keyword>
<sequence length="267" mass="30082">MKVAIYSYYPNDETRAVIERLTTALNKAHLPIDDQHPDVVVSVGGDGTLLSAFHHYRAELAKIRFVGLHTGHLGFYTDWRDYETDQLVNSLAHDNGESVSYPLLDINITYKGETAPHQFLALNEATVKKAAKTLVCDVYIKDQLLERFRGDGLCFSTPTGSTGYNKSLGGAVIHPGIEAIQMAEIASINNRVFRTLGASFIIGKDEWVTLRSEDADNFAISCDQFLTPERLVKEITFKVSQQRIYFAEYRHTAFWQRVRESFIGDVL</sequence>
<comment type="catalytic activity">
    <reaction evidence="7 8">
        <text>NAD(+) + ATP = ADP + NADP(+) + H(+)</text>
        <dbReference type="Rhea" id="RHEA:18629"/>
        <dbReference type="ChEBI" id="CHEBI:15378"/>
        <dbReference type="ChEBI" id="CHEBI:30616"/>
        <dbReference type="ChEBI" id="CHEBI:57540"/>
        <dbReference type="ChEBI" id="CHEBI:58349"/>
        <dbReference type="ChEBI" id="CHEBI:456216"/>
        <dbReference type="EC" id="2.7.1.23"/>
    </reaction>
</comment>
<feature type="binding site" evidence="8">
    <location>
        <begin position="123"/>
        <end position="124"/>
    </location>
    <ligand>
        <name>NAD(+)</name>
        <dbReference type="ChEBI" id="CHEBI:57540"/>
    </ligand>
</feature>
<keyword evidence="8" id="KW-0963">Cytoplasm</keyword>
<keyword evidence="5 8" id="KW-0521">NADP</keyword>
<evidence type="ECO:0000313" key="10">
    <source>
        <dbReference type="Proteomes" id="UP000051999"/>
    </source>
</evidence>
<gene>
    <name evidence="8" type="primary">nadK</name>
    <name evidence="9" type="ORF">FD35_GL001389</name>
</gene>
<dbReference type="RefSeq" id="WP_017262795.1">
    <property type="nucleotide sequence ID" value="NZ_AUAW01000006.1"/>
</dbReference>
<dbReference type="STRING" id="1114972.FD35_GL001389"/>
<accession>A0A0R1RHL2</accession>
<dbReference type="AlphaFoldDB" id="A0A0R1RHL2"/>
<dbReference type="InterPro" id="IPR017438">
    <property type="entry name" value="ATP-NAD_kinase_N"/>
</dbReference>
<dbReference type="OrthoDB" id="9774737at2"/>
<keyword evidence="2 8" id="KW-0547">Nucleotide-binding</keyword>
<keyword evidence="3 8" id="KW-0418">Kinase</keyword>
<feature type="binding site" evidence="8">
    <location>
        <position position="186"/>
    </location>
    <ligand>
        <name>NAD(+)</name>
        <dbReference type="ChEBI" id="CHEBI:57540"/>
    </ligand>
</feature>
<evidence type="ECO:0000256" key="7">
    <source>
        <dbReference type="ARBA" id="ARBA00047925"/>
    </source>
</evidence>
<dbReference type="InterPro" id="IPR002504">
    <property type="entry name" value="NADK"/>
</dbReference>
<dbReference type="GO" id="GO:0046872">
    <property type="term" value="F:metal ion binding"/>
    <property type="evidence" value="ECO:0007669"/>
    <property type="project" value="UniProtKB-UniRule"/>
</dbReference>
<organism evidence="9 10">
    <name type="scientific">Furfurilactobacillus rossiae DSM 15814</name>
    <dbReference type="NCBI Taxonomy" id="1114972"/>
    <lineage>
        <taxon>Bacteria</taxon>
        <taxon>Bacillati</taxon>
        <taxon>Bacillota</taxon>
        <taxon>Bacilli</taxon>
        <taxon>Lactobacillales</taxon>
        <taxon>Lactobacillaceae</taxon>
        <taxon>Furfurilactobacillus</taxon>
    </lineage>
</organism>
<evidence type="ECO:0000256" key="1">
    <source>
        <dbReference type="ARBA" id="ARBA00022679"/>
    </source>
</evidence>
<comment type="caution">
    <text evidence="8">Lacks conserved residue(s) required for the propagation of feature annotation.</text>
</comment>
<feature type="binding site" evidence="8">
    <location>
        <position position="149"/>
    </location>
    <ligand>
        <name>NAD(+)</name>
        <dbReference type="ChEBI" id="CHEBI:57540"/>
    </ligand>
</feature>
<comment type="similarity">
    <text evidence="8">Belongs to the NAD kinase family.</text>
</comment>
<dbReference type="Pfam" id="PF01513">
    <property type="entry name" value="NAD_kinase"/>
    <property type="match status" value="1"/>
</dbReference>
<dbReference type="Gene3D" id="2.60.200.30">
    <property type="entry name" value="Probable inorganic polyphosphate/atp-NAD kinase, domain 2"/>
    <property type="match status" value="1"/>
</dbReference>
<dbReference type="GO" id="GO:0003951">
    <property type="term" value="F:NAD+ kinase activity"/>
    <property type="evidence" value="ECO:0007669"/>
    <property type="project" value="UniProtKB-UniRule"/>
</dbReference>
<proteinExistence type="inferred from homology"/>
<feature type="active site" description="Proton acceptor" evidence="8">
    <location>
        <position position="46"/>
    </location>
</feature>
<dbReference type="Proteomes" id="UP000051999">
    <property type="component" value="Unassembled WGS sequence"/>
</dbReference>
<dbReference type="PANTHER" id="PTHR20275">
    <property type="entry name" value="NAD KINASE"/>
    <property type="match status" value="1"/>
</dbReference>
<dbReference type="GO" id="GO:0005524">
    <property type="term" value="F:ATP binding"/>
    <property type="evidence" value="ECO:0007669"/>
    <property type="project" value="UniProtKB-KW"/>
</dbReference>
<dbReference type="EMBL" id="AZFF01000023">
    <property type="protein sequence ID" value="KRL53147.1"/>
    <property type="molecule type" value="Genomic_DNA"/>
</dbReference>
<feature type="binding site" evidence="8">
    <location>
        <begin position="46"/>
        <end position="47"/>
    </location>
    <ligand>
        <name>NAD(+)</name>
        <dbReference type="ChEBI" id="CHEBI:57540"/>
    </ligand>
</feature>
<comment type="function">
    <text evidence="8">Involved in the regulation of the intracellular balance of NAD and NADP, and is a key enzyme in the biosynthesis of NADP. Catalyzes specifically the phosphorylation on 2'-hydroxyl of the adenosine moiety of NAD to yield NADP.</text>
</comment>
<keyword evidence="1 8" id="KW-0808">Transferase</keyword>
<dbReference type="NCBIfam" id="NF003424">
    <property type="entry name" value="PRK04885.1"/>
    <property type="match status" value="1"/>
</dbReference>
<dbReference type="Pfam" id="PF20143">
    <property type="entry name" value="NAD_kinase_C"/>
    <property type="match status" value="1"/>
</dbReference>
<evidence type="ECO:0000256" key="5">
    <source>
        <dbReference type="ARBA" id="ARBA00022857"/>
    </source>
</evidence>
<dbReference type="GO" id="GO:0006741">
    <property type="term" value="P:NADP+ biosynthetic process"/>
    <property type="evidence" value="ECO:0007669"/>
    <property type="project" value="UniProtKB-UniRule"/>
</dbReference>
<dbReference type="PANTHER" id="PTHR20275:SF0">
    <property type="entry name" value="NAD KINASE"/>
    <property type="match status" value="1"/>
</dbReference>
<dbReference type="HAMAP" id="MF_00361">
    <property type="entry name" value="NAD_kinase"/>
    <property type="match status" value="1"/>
</dbReference>
<dbReference type="InterPro" id="IPR017437">
    <property type="entry name" value="ATP-NAD_kinase_PpnK-typ_C"/>
</dbReference>